<reference evidence="3 4" key="1">
    <citation type="journal article" date="2017" name="Int. J. Syst. Evol. Microbiol.">
        <title>Gemmobacter straminiformis sp. nov., isolated from an artificial fountain.</title>
        <authorList>
            <person name="Kang J.Y."/>
            <person name="Kim M.J."/>
            <person name="Chun J."/>
            <person name="Son K.P."/>
            <person name="Jahng K.Y."/>
        </authorList>
    </citation>
    <scope>NUCLEOTIDE SEQUENCE [LARGE SCALE GENOMIC DNA]</scope>
    <source>
        <strain evidence="3 4">CAM-8</strain>
    </source>
</reference>
<keyword evidence="2" id="KW-0812">Transmembrane</keyword>
<comment type="caution">
    <text evidence="3">The sequence shown here is derived from an EMBL/GenBank/DDBJ whole genome shotgun (WGS) entry which is preliminary data.</text>
</comment>
<evidence type="ECO:0000313" key="4">
    <source>
        <dbReference type="Proteomes" id="UP000555411"/>
    </source>
</evidence>
<protein>
    <submittedName>
        <fullName evidence="3">Methionine synthase I</fullName>
    </submittedName>
</protein>
<keyword evidence="2" id="KW-1133">Transmembrane helix</keyword>
<sequence length="132" mass="14204">MGLIDRLLSSTEATATLRALADALNAEMPAAAKRAGRYDQMVDAVNRLPRPIMALGALLLVGYAMLDPAGFSARMTALANMPEALWWLIGGVITFTFGARETHYLRNRPASPPQSAPAEPNAALDDWQKAQP</sequence>
<accession>A0A842I7J4</accession>
<keyword evidence="4" id="KW-1185">Reference proteome</keyword>
<evidence type="ECO:0000256" key="1">
    <source>
        <dbReference type="SAM" id="MobiDB-lite"/>
    </source>
</evidence>
<feature type="transmembrane region" description="Helical" evidence="2">
    <location>
        <begin position="78"/>
        <end position="99"/>
    </location>
</feature>
<dbReference type="AlphaFoldDB" id="A0A842I7J4"/>
<name>A0A842I7J4_9RHOB</name>
<gene>
    <name evidence="3" type="ORF">H7F16_08760</name>
</gene>
<dbReference type="EMBL" id="JACLQD010000002">
    <property type="protein sequence ID" value="MBC2835596.1"/>
    <property type="molecule type" value="Genomic_DNA"/>
</dbReference>
<keyword evidence="2" id="KW-0472">Membrane</keyword>
<dbReference type="Proteomes" id="UP000555411">
    <property type="component" value="Unassembled WGS sequence"/>
</dbReference>
<evidence type="ECO:0000313" key="3">
    <source>
        <dbReference type="EMBL" id="MBC2835596.1"/>
    </source>
</evidence>
<organism evidence="3 4">
    <name type="scientific">Paragemmobacter straminiformis</name>
    <dbReference type="NCBI Taxonomy" id="2045119"/>
    <lineage>
        <taxon>Bacteria</taxon>
        <taxon>Pseudomonadati</taxon>
        <taxon>Pseudomonadota</taxon>
        <taxon>Alphaproteobacteria</taxon>
        <taxon>Rhodobacterales</taxon>
        <taxon>Paracoccaceae</taxon>
        <taxon>Paragemmobacter</taxon>
    </lineage>
</organism>
<feature type="transmembrane region" description="Helical" evidence="2">
    <location>
        <begin position="48"/>
        <end position="66"/>
    </location>
</feature>
<dbReference type="Pfam" id="PF11351">
    <property type="entry name" value="GTA_holin_3TM"/>
    <property type="match status" value="1"/>
</dbReference>
<dbReference type="RefSeq" id="WP_185797184.1">
    <property type="nucleotide sequence ID" value="NZ_JACLQD010000002.1"/>
</dbReference>
<feature type="region of interest" description="Disordered" evidence="1">
    <location>
        <begin position="106"/>
        <end position="132"/>
    </location>
</feature>
<evidence type="ECO:0000256" key="2">
    <source>
        <dbReference type="SAM" id="Phobius"/>
    </source>
</evidence>
<dbReference type="InterPro" id="IPR021497">
    <property type="entry name" value="GTA_holin_3TM"/>
</dbReference>
<proteinExistence type="predicted"/>